<dbReference type="Proteomes" id="UP001148614">
    <property type="component" value="Unassembled WGS sequence"/>
</dbReference>
<organism evidence="2 3">
    <name type="scientific">Xylaria arbuscula</name>
    <dbReference type="NCBI Taxonomy" id="114810"/>
    <lineage>
        <taxon>Eukaryota</taxon>
        <taxon>Fungi</taxon>
        <taxon>Dikarya</taxon>
        <taxon>Ascomycota</taxon>
        <taxon>Pezizomycotina</taxon>
        <taxon>Sordariomycetes</taxon>
        <taxon>Xylariomycetidae</taxon>
        <taxon>Xylariales</taxon>
        <taxon>Xylariaceae</taxon>
        <taxon>Xylaria</taxon>
    </lineage>
</organism>
<dbReference type="VEuPathDB" id="FungiDB:F4678DRAFT_78532"/>
<dbReference type="Gene3D" id="1.25.40.20">
    <property type="entry name" value="Ankyrin repeat-containing domain"/>
    <property type="match status" value="1"/>
</dbReference>
<name>A0A9W8TRH6_9PEZI</name>
<comment type="caution">
    <text evidence="2">The sequence shown here is derived from an EMBL/GenBank/DDBJ whole genome shotgun (WGS) entry which is preliminary data.</text>
</comment>
<evidence type="ECO:0000313" key="2">
    <source>
        <dbReference type="EMBL" id="KAJ3579339.1"/>
    </source>
</evidence>
<sequence length="1034" mass="114172">MAEAFAAAASAAGIVSLGLEVCEGLSTYVDAFRNRGEDISAINRQVGSFQSSLAILRDALPGVDVKHQTAGNTAQAALDSCQLELNALKAFMDTLGDPITQSHTFESSLTHAKKKLAFPFHRKKLEALQKRVMIVDTSLDVATCGLGLKIISSIENLAGGAQAQLSYISTISAANGSTSTSIKTALDTALPQTNQALIDISDDLGVVKASLPEIKQDLNSLSQAVSRSEANSDSLNSAMSALAVTVANSSPSPELLSGIIRAAEILNNLVERKESDPPEILGALPQQRALSRLVASPAQLEQVVTLSRENDDVTGSGGLGISPNITFRPIIDESQAPVFQALRLIVRAAYSDSHQSPSFILQFTEVVLVLGLNHLCREYGQNFTVMTRLLLEAGLPVSLCDDGGSSAGSQLLSDRPRSIFDLTSLMCILCEEASGPSNSLSAPRIGGPGLGDIFQVFCRLHSTQEGIEILGCGPLSTAIILQNEAEVKSLITSYPSTIHEKNVALQTPFHFASNKPAILKVLIGIANPQELDCQDAHGNFALDYALRYSSIICENGNSWRACFRCPCTRSIDIFLSLHWRCRIDFLLYCDSEMSHTARLRMIDHLVSQRAELKALGHRFLPSVDTDRVSKNDQSVLDSNAHRVAALLLRNGVNIPTSVRATLLPLPNYRKGFLGNLQPHHGEESWVPPLSITCDSIYHNGFAFRSNCCDNKLANLLYEKGFHDVDSLDKWGQSPLLKLFYCYYPRIKSWPSFALWLINHGADIMRPFPISYLEEDSYYVYSACTIAHVALGCVFTNGTIRLSRSEMDSFRQLVSLVAPLDIPDACNCHCVETGCHTMKLFFEELWGTTTERSRSIFAPEAPIENSAVPEIAKKMSGLLRDLKLDLSEWHRVAMLALRYFTFEALEIQHTCCRVPLRVRELSEDDIADIEEENREKIELLETTLQDLHHAYCDFEHEDNHGGKVTSFLTAEWAPRMQRILADQEAMKMTEDERVQAEQIGVRWRPAGEDDEKVDRGNLEYWLRRLDEIMPDERDI</sequence>
<dbReference type="EMBL" id="JANPWZ010000105">
    <property type="protein sequence ID" value="KAJ3579339.1"/>
    <property type="molecule type" value="Genomic_DNA"/>
</dbReference>
<evidence type="ECO:0008006" key="4">
    <source>
        <dbReference type="Google" id="ProtNLM"/>
    </source>
</evidence>
<dbReference type="InterPro" id="IPR036770">
    <property type="entry name" value="Ankyrin_rpt-contain_sf"/>
</dbReference>
<evidence type="ECO:0000256" key="1">
    <source>
        <dbReference type="SAM" id="Coils"/>
    </source>
</evidence>
<dbReference type="SUPFAM" id="SSF48403">
    <property type="entry name" value="Ankyrin repeat"/>
    <property type="match status" value="1"/>
</dbReference>
<proteinExistence type="predicted"/>
<dbReference type="AlphaFoldDB" id="A0A9W8TRH6"/>
<gene>
    <name evidence="2" type="ORF">NPX13_g1225</name>
</gene>
<accession>A0A9W8TRH6</accession>
<evidence type="ECO:0000313" key="3">
    <source>
        <dbReference type="Proteomes" id="UP001148614"/>
    </source>
</evidence>
<keyword evidence="1" id="KW-0175">Coiled coil</keyword>
<feature type="coiled-coil region" evidence="1">
    <location>
        <begin position="918"/>
        <end position="945"/>
    </location>
</feature>
<reference evidence="2" key="1">
    <citation type="submission" date="2022-07" db="EMBL/GenBank/DDBJ databases">
        <title>Genome Sequence of Xylaria arbuscula.</title>
        <authorList>
            <person name="Buettner E."/>
        </authorList>
    </citation>
    <scope>NUCLEOTIDE SEQUENCE</scope>
    <source>
        <strain evidence="2">VT107</strain>
    </source>
</reference>
<dbReference type="VEuPathDB" id="FungiDB:F4678DRAFT_486032"/>
<protein>
    <recommendedName>
        <fullName evidence="4">Fungal N-terminal domain-containing protein</fullName>
    </recommendedName>
</protein>
<keyword evidence="3" id="KW-1185">Reference proteome</keyword>